<accession>A0A931MMD0</accession>
<dbReference type="EMBL" id="JADZGI010000006">
    <property type="protein sequence ID" value="MBH0115012.1"/>
    <property type="molecule type" value="Genomic_DNA"/>
</dbReference>
<evidence type="ECO:0000313" key="1">
    <source>
        <dbReference type="EMBL" id="MBH0115012.1"/>
    </source>
</evidence>
<proteinExistence type="predicted"/>
<gene>
    <name evidence="1" type="ORF">I5E68_18865</name>
</gene>
<protein>
    <submittedName>
        <fullName evidence="1">Uncharacterized protein</fullName>
    </submittedName>
</protein>
<sequence>MTDIAPLFPRWASTWGELARTNALARSQCRCCGMQQRVDVSIQILRFGANGSPIDLRDKCMVVGCHGTVFYLAARTYGRQWIALDPRSDPRGTSAPGVNAVTLNIGATKPYG</sequence>
<name>A0A931MMD0_9SPHN</name>
<dbReference type="AlphaFoldDB" id="A0A931MMD0"/>
<dbReference type="Proteomes" id="UP000617634">
    <property type="component" value="Unassembled WGS sequence"/>
</dbReference>
<comment type="caution">
    <text evidence="1">The sequence shown here is derived from an EMBL/GenBank/DDBJ whole genome shotgun (WGS) entry which is preliminary data.</text>
</comment>
<dbReference type="RefSeq" id="WP_197167114.1">
    <property type="nucleotide sequence ID" value="NZ_JADZGI010000006.1"/>
</dbReference>
<reference evidence="1" key="1">
    <citation type="submission" date="2020-11" db="EMBL/GenBank/DDBJ databases">
        <title>Novosphingobium aureum sp. nov., a marine bacterium isolated from sediment of a salt flat.</title>
        <authorList>
            <person name="Yoo Y."/>
            <person name="Kim J.-J."/>
        </authorList>
    </citation>
    <scope>NUCLEOTIDE SEQUENCE</scope>
    <source>
        <strain evidence="1">YJ-S2-02</strain>
    </source>
</reference>
<evidence type="ECO:0000313" key="2">
    <source>
        <dbReference type="Proteomes" id="UP000617634"/>
    </source>
</evidence>
<organism evidence="1 2">
    <name type="scientific">Novosphingobium aureum</name>
    <dbReference type="NCBI Taxonomy" id="2792964"/>
    <lineage>
        <taxon>Bacteria</taxon>
        <taxon>Pseudomonadati</taxon>
        <taxon>Pseudomonadota</taxon>
        <taxon>Alphaproteobacteria</taxon>
        <taxon>Sphingomonadales</taxon>
        <taxon>Sphingomonadaceae</taxon>
        <taxon>Novosphingobium</taxon>
    </lineage>
</organism>
<keyword evidence="2" id="KW-1185">Reference proteome</keyword>